<accession>A0A930UVP4</accession>
<dbReference type="Proteomes" id="UP000656804">
    <property type="component" value="Unassembled WGS sequence"/>
</dbReference>
<evidence type="ECO:0000313" key="4">
    <source>
        <dbReference type="EMBL" id="MBF4161728.1"/>
    </source>
</evidence>
<feature type="transmembrane region" description="Helical" evidence="1">
    <location>
        <begin position="264"/>
        <end position="282"/>
    </location>
</feature>
<dbReference type="InterPro" id="IPR043968">
    <property type="entry name" value="SGNH"/>
</dbReference>
<sequence length="698" mass="74744">MPGRFRGDVQGLRAVAVLTVIAAHFGVPGLSGGFVGVDIFFVISGFLISGLLFGELRTGGHVSLTGFWSRRARRILPAATVVTVVTVIAGLVTLPLLTARELLGDAVWSSLFLANVHFAQQGVYYFATDTGPSALQHYWSLAVEEQFYVVWPLLLVACVAVARRVSGLGRQQRLPRRGIMGMLVVLTIASFTWSMISSQDAPAEAYFSTLARAWELGVGAITALLVPQVAHRMPRIVGWLLSVGGVVGVAVACVAYDAQTVFPGYAAALPVLATAALLMAGARPDGLLPPVRAVLTSKPARTVGDWSYSLYLWHWPALILAEHHLGHDLTPAGRIVLLLIVFNLAGLTFRFVEEPFRSGGLALRLPTPRTLVLYPASLVVVGLVLSGGQVYTNARGGEFGDNPAITVKGKAAKGDDTVALVKESVEAARQKVGIPSNLNPNLLDLRNSIADVGACDYENDVRSLCVRGDPNGDHTLVLIGDSHARAWIPAMDQITADAGWRAFYLVKPQCPAGDVTVSPVNEPVVFSACDEFHQWVSDQVAALHPDLTVIASSPPVNGVWQDGKRLTSINDIAPVLEQGYDRTFADLGAHSDRVVVIKDVPKSHQDPGECLTGSQPSLLNCMFTPVERSTILGDIVVKSALLNGAEVVDPTPWLCWQDECPVVIGDVLSYRDTDHITTEYAARLAGALGHALQLDDKP</sequence>
<evidence type="ECO:0000259" key="3">
    <source>
        <dbReference type="Pfam" id="PF19040"/>
    </source>
</evidence>
<dbReference type="GO" id="GO:0016020">
    <property type="term" value="C:membrane"/>
    <property type="evidence" value="ECO:0007669"/>
    <property type="project" value="TreeGrafter"/>
</dbReference>
<organism evidence="4 5">
    <name type="scientific">Nocardioides acrostichi</name>
    <dbReference type="NCBI Taxonomy" id="2784339"/>
    <lineage>
        <taxon>Bacteria</taxon>
        <taxon>Bacillati</taxon>
        <taxon>Actinomycetota</taxon>
        <taxon>Actinomycetes</taxon>
        <taxon>Propionibacteriales</taxon>
        <taxon>Nocardioidaceae</taxon>
        <taxon>Nocardioides</taxon>
    </lineage>
</organism>
<keyword evidence="1" id="KW-1133">Transmembrane helix</keyword>
<feature type="transmembrane region" description="Helical" evidence="1">
    <location>
        <begin position="238"/>
        <end position="258"/>
    </location>
</feature>
<name>A0A930UVP4_9ACTN</name>
<reference evidence="4" key="1">
    <citation type="submission" date="2020-11" db="EMBL/GenBank/DDBJ databases">
        <title>Nocardioides sp. CBS4Y-1, whole genome shotgun sequence.</title>
        <authorList>
            <person name="Tuo L."/>
        </authorList>
    </citation>
    <scope>NUCLEOTIDE SEQUENCE</scope>
    <source>
        <strain evidence="4">CBS4Y-1</strain>
    </source>
</reference>
<feature type="transmembrane region" description="Helical" evidence="1">
    <location>
        <begin position="12"/>
        <end position="27"/>
    </location>
</feature>
<dbReference type="GO" id="GO:0016747">
    <property type="term" value="F:acyltransferase activity, transferring groups other than amino-acyl groups"/>
    <property type="evidence" value="ECO:0007669"/>
    <property type="project" value="InterPro"/>
</dbReference>
<dbReference type="Pfam" id="PF01757">
    <property type="entry name" value="Acyl_transf_3"/>
    <property type="match status" value="1"/>
</dbReference>
<keyword evidence="1" id="KW-0472">Membrane</keyword>
<protein>
    <submittedName>
        <fullName evidence="4">Acyltransferase</fullName>
    </submittedName>
</protein>
<feature type="transmembrane region" description="Helical" evidence="1">
    <location>
        <begin position="372"/>
        <end position="391"/>
    </location>
</feature>
<feature type="transmembrane region" description="Helical" evidence="1">
    <location>
        <begin position="33"/>
        <end position="54"/>
    </location>
</feature>
<dbReference type="GO" id="GO:0009103">
    <property type="term" value="P:lipopolysaccharide biosynthetic process"/>
    <property type="evidence" value="ECO:0007669"/>
    <property type="project" value="TreeGrafter"/>
</dbReference>
<keyword evidence="1" id="KW-0812">Transmembrane</keyword>
<feature type="domain" description="SGNH" evidence="3">
    <location>
        <begin position="455"/>
        <end position="687"/>
    </location>
</feature>
<gene>
    <name evidence="4" type="ORF">ISG29_08495</name>
</gene>
<feature type="transmembrane region" description="Helical" evidence="1">
    <location>
        <begin position="148"/>
        <end position="166"/>
    </location>
</feature>
<feature type="domain" description="Acyltransferase 3" evidence="2">
    <location>
        <begin position="9"/>
        <end position="341"/>
    </location>
</feature>
<keyword evidence="4" id="KW-0808">Transferase</keyword>
<comment type="caution">
    <text evidence="4">The sequence shown here is derived from an EMBL/GenBank/DDBJ whole genome shotgun (WGS) entry which is preliminary data.</text>
</comment>
<dbReference type="EMBL" id="JADIVZ010000003">
    <property type="protein sequence ID" value="MBF4161728.1"/>
    <property type="molecule type" value="Genomic_DNA"/>
</dbReference>
<dbReference type="AlphaFoldDB" id="A0A930UVP4"/>
<dbReference type="InterPro" id="IPR002656">
    <property type="entry name" value="Acyl_transf_3_dom"/>
</dbReference>
<dbReference type="PANTHER" id="PTHR23028">
    <property type="entry name" value="ACETYLTRANSFERASE"/>
    <property type="match status" value="1"/>
</dbReference>
<keyword evidence="5" id="KW-1185">Reference proteome</keyword>
<proteinExistence type="predicted"/>
<keyword evidence="4" id="KW-0012">Acyltransferase</keyword>
<evidence type="ECO:0000259" key="2">
    <source>
        <dbReference type="Pfam" id="PF01757"/>
    </source>
</evidence>
<dbReference type="InterPro" id="IPR050879">
    <property type="entry name" value="Acyltransferase_3"/>
</dbReference>
<feature type="transmembrane region" description="Helical" evidence="1">
    <location>
        <begin position="178"/>
        <end position="199"/>
    </location>
</feature>
<evidence type="ECO:0000256" key="1">
    <source>
        <dbReference type="SAM" id="Phobius"/>
    </source>
</evidence>
<feature type="transmembrane region" description="Helical" evidence="1">
    <location>
        <begin position="335"/>
        <end position="352"/>
    </location>
</feature>
<dbReference type="PANTHER" id="PTHR23028:SF53">
    <property type="entry name" value="ACYL_TRANSF_3 DOMAIN-CONTAINING PROTEIN"/>
    <property type="match status" value="1"/>
</dbReference>
<dbReference type="RefSeq" id="WP_194502993.1">
    <property type="nucleotide sequence ID" value="NZ_JADIVZ010000003.1"/>
</dbReference>
<evidence type="ECO:0000313" key="5">
    <source>
        <dbReference type="Proteomes" id="UP000656804"/>
    </source>
</evidence>
<dbReference type="Pfam" id="PF19040">
    <property type="entry name" value="SGNH"/>
    <property type="match status" value="1"/>
</dbReference>
<feature type="transmembrane region" description="Helical" evidence="1">
    <location>
        <begin position="75"/>
        <end position="97"/>
    </location>
</feature>